<dbReference type="PANTHER" id="PTHR40788:SF1">
    <property type="entry name" value="IPA PROTEIN"/>
    <property type="match status" value="1"/>
</dbReference>
<dbReference type="KEGG" id="ztr:MYCGRDRAFT_93550"/>
<dbReference type="OrthoDB" id="2922289at2759"/>
<organism evidence="2 3">
    <name type="scientific">Zymoseptoria tritici (strain CBS 115943 / IPO323)</name>
    <name type="common">Speckled leaf blotch fungus</name>
    <name type="synonym">Septoria tritici</name>
    <dbReference type="NCBI Taxonomy" id="336722"/>
    <lineage>
        <taxon>Eukaryota</taxon>
        <taxon>Fungi</taxon>
        <taxon>Dikarya</taxon>
        <taxon>Ascomycota</taxon>
        <taxon>Pezizomycotina</taxon>
        <taxon>Dothideomycetes</taxon>
        <taxon>Dothideomycetidae</taxon>
        <taxon>Mycosphaerellales</taxon>
        <taxon>Mycosphaerellaceae</taxon>
        <taxon>Zymoseptoria</taxon>
    </lineage>
</organism>
<reference evidence="2 3" key="1">
    <citation type="journal article" date="2011" name="PLoS Genet.">
        <title>Finished genome of the fungal wheat pathogen Mycosphaerella graminicola reveals dispensome structure, chromosome plasticity, and stealth pathogenesis.</title>
        <authorList>
            <person name="Goodwin S.B."/>
            <person name="Ben M'barek S."/>
            <person name="Dhillon B."/>
            <person name="Wittenberg A.H.J."/>
            <person name="Crane C.F."/>
            <person name="Hane J.K."/>
            <person name="Foster A.J."/>
            <person name="Van der Lee T.A.J."/>
            <person name="Grimwood J."/>
            <person name="Aerts A."/>
            <person name="Antoniw J."/>
            <person name="Bailey A."/>
            <person name="Bluhm B."/>
            <person name="Bowler J."/>
            <person name="Bristow J."/>
            <person name="van der Burgt A."/>
            <person name="Canto-Canche B."/>
            <person name="Churchill A.C.L."/>
            <person name="Conde-Ferraez L."/>
            <person name="Cools H.J."/>
            <person name="Coutinho P.M."/>
            <person name="Csukai M."/>
            <person name="Dehal P."/>
            <person name="De Wit P."/>
            <person name="Donzelli B."/>
            <person name="van de Geest H.C."/>
            <person name="van Ham R.C.H.J."/>
            <person name="Hammond-Kosack K.E."/>
            <person name="Henrissat B."/>
            <person name="Kilian A."/>
            <person name="Kobayashi A.K."/>
            <person name="Koopmann E."/>
            <person name="Kourmpetis Y."/>
            <person name="Kuzniar A."/>
            <person name="Lindquist E."/>
            <person name="Lombard V."/>
            <person name="Maliepaard C."/>
            <person name="Martins N."/>
            <person name="Mehrabi R."/>
            <person name="Nap J.P.H."/>
            <person name="Ponomarenko A."/>
            <person name="Rudd J.J."/>
            <person name="Salamov A."/>
            <person name="Schmutz J."/>
            <person name="Schouten H.J."/>
            <person name="Shapiro H."/>
            <person name="Stergiopoulos I."/>
            <person name="Torriani S.F.F."/>
            <person name="Tu H."/>
            <person name="de Vries R.P."/>
            <person name="Waalwijk C."/>
            <person name="Ware S.B."/>
            <person name="Wiebenga A."/>
            <person name="Zwiers L.-H."/>
            <person name="Oliver R.P."/>
            <person name="Grigoriev I.V."/>
            <person name="Kema G.H.J."/>
        </authorList>
    </citation>
    <scope>NUCLEOTIDE SEQUENCE [LARGE SCALE GENOMIC DNA]</scope>
    <source>
        <strain evidence="3">CBS 115943 / IPO323</strain>
    </source>
</reference>
<dbReference type="EMBL" id="CM001200">
    <property type="protein sequence ID" value="EGP87355.1"/>
    <property type="molecule type" value="Genomic_DNA"/>
</dbReference>
<sequence length="1304" mass="146177">MSIFAGNVTCRQVTSNTDSLSLAQAGANSLVPACTRSTVMAEAEALLKDLNNMTAVNIAADYHEIWERRSHRIQSVVRPLGSRATYDETKALRDVQLKLLEHKTQIVALCKLDDNEDDDGLFVAEPRIPEAIKVAFFAAEQNKSRLHSPARSAQGTSTSKGSSLRSHSSSPRAGQTGSEVVARLLKRYNDRKGDPANKSVVAICRGHPDDIAYDNLLVCLRRKNAPELIERINSCRPLHEHLNLGQVKHRYDLAIARVSSDRGMSAADLKGLISRVRMARRLPPIEDAFVSEATIMRRERERSGAHVMYRGGIAYSQSYSISALLSTLAEVPLSCIRPTLELDGSDDDLAQISMSGTETLMPLDDGPADHRVLRHRHATAHNMTSAYNLIQRMLDHLRFDMTPDELEPYIAQLDRTPQEAEFDRQMLSAFGPDRTPNVDAMTKLRRRRSVRQMMDRDQISHSIPCPGYGYAYAKYPHQSSAPPPGCRETCKMCSRSFLCGLKMVSRSYVACLTDSAAQAKLDSLMSGTLANLAEVRMKLSKFGNTILRRWQKMSRPQREVLLLKAKPNMYRQSGGYIREADKSWAHDIRHRDLYLLPWLNVEVLAKDASLLPALMHYRSSFSPCDFAEFDHQQIDYSFRLDMLALEYNPHCVTMQGQNFGKLVHWDTDAFHRADMTSFARALLTFDAQHTLSTFLANAITLMMNQSSGLWQESGQSKLHNLVQNSVLSSSKLITVTTFSGTPFSAPPSFDIDSIVDALLGRLRAAEDDLWLLQTDAVVAHDHISRMNGSLVDTLPENGSTDTNDVKLVRRMMLAVSMVEDWQYVLDEATISQATISAGRSDVNLGQALPKAYADALAILEWVLQKHLETLASNVGLLMISSGAFNKFVSWAESDQYVIGATHKELLKDPVFFHLIHIRTYHEDNSLPLSFHIQQLGEHLEKATAKDSARIDSLLWNIVEDVAVVYDALTAVRLHRPRAPIPAGMTSPLEMVKSSRGPSRQDQLVAYEWAEKTGSQAMIDFVKRNVLQMKIHLTHIAGPPESHPYNDLKDTLKKFLSLPCPSGKSTIETLIALDRSNYALRMFWINVEEWRFSQFETMPSSAEELEYYQGRIFDGLMPSTGHPWPLERRRLLDEIMIKECAHALRQVDKVSLPETPPQTVWGEGKASSEPVAAPKNKIRVRESTYGHSNEAAEPEIEIEKKAQVCIKVGQTAMIVFTRMFKPAPEQVETRWTDFASAMADAGFSILPGGGSAVSFRKVATRETIVFHRPHPSPNIAPIVLRKMGKRLTKWFQYGPKTFVEEKGGE</sequence>
<evidence type="ECO:0000313" key="3">
    <source>
        <dbReference type="Proteomes" id="UP000008062"/>
    </source>
</evidence>
<protein>
    <submittedName>
        <fullName evidence="2">Uncharacterized protein</fullName>
    </submittedName>
</protein>
<feature type="region of interest" description="Disordered" evidence="1">
    <location>
        <begin position="145"/>
        <end position="177"/>
    </location>
</feature>
<gene>
    <name evidence="2" type="ORF">MYCGRDRAFT_93550</name>
</gene>
<dbReference type="PANTHER" id="PTHR40788">
    <property type="entry name" value="CLR5 DOMAIN-CONTAINING PROTEIN-RELATED"/>
    <property type="match status" value="1"/>
</dbReference>
<dbReference type="Proteomes" id="UP000008062">
    <property type="component" value="Chromosome 5"/>
</dbReference>
<feature type="compositionally biased region" description="Low complexity" evidence="1">
    <location>
        <begin position="157"/>
        <end position="170"/>
    </location>
</feature>
<keyword evidence="3" id="KW-1185">Reference proteome</keyword>
<proteinExistence type="predicted"/>
<dbReference type="InParanoid" id="F9XB43"/>
<dbReference type="OMA" id="KAFWHEV"/>
<name>F9XB43_ZYMTI</name>
<evidence type="ECO:0000313" key="2">
    <source>
        <dbReference type="EMBL" id="EGP87355.1"/>
    </source>
</evidence>
<dbReference type="RefSeq" id="XP_003852379.1">
    <property type="nucleotide sequence ID" value="XM_003852331.1"/>
</dbReference>
<evidence type="ECO:0000256" key="1">
    <source>
        <dbReference type="SAM" id="MobiDB-lite"/>
    </source>
</evidence>
<dbReference type="GeneID" id="13394156"/>
<accession>F9XB43</accession>
<dbReference type="eggNOG" id="ENOG502S6HP">
    <property type="taxonomic scope" value="Eukaryota"/>
</dbReference>
<dbReference type="HOGENOM" id="CLU_261237_0_0_1"/>
<dbReference type="VEuPathDB" id="FungiDB:ZTRI_5.795"/>